<feature type="region of interest" description="Fe-S binding site B" evidence="9">
    <location>
        <begin position="293"/>
        <end position="307"/>
    </location>
</feature>
<keyword evidence="4 9" id="KW-0963">Cytoplasm</keyword>
<dbReference type="GO" id="GO:0005758">
    <property type="term" value="C:mitochondrial intermembrane space"/>
    <property type="evidence" value="ECO:0007669"/>
    <property type="project" value="UniProtKB-SubCell"/>
</dbReference>
<feature type="binding site" evidence="9">
    <location>
        <position position="237"/>
    </location>
    <ligand>
        <name>[2Fe-2S] cluster</name>
        <dbReference type="ChEBI" id="CHEBI:190135"/>
    </ligand>
</feature>
<dbReference type="KEGG" id="sla:SERLADRAFT_460625"/>
<keyword evidence="7 9" id="KW-0411">Iron-sulfur</keyword>
<dbReference type="OrthoDB" id="311633at2759"/>
<evidence type="ECO:0000256" key="3">
    <source>
        <dbReference type="ARBA" id="ARBA00022485"/>
    </source>
</evidence>
<keyword evidence="5 9" id="KW-0479">Metal-binding</keyword>
<comment type="caution">
    <text evidence="9">Lacks conserved residue(s) required for the propagation of feature annotation.</text>
</comment>
<feature type="domain" description="Fe-S cluster assembly protein Dre2 N-terminal" evidence="11">
    <location>
        <begin position="36"/>
        <end position="138"/>
    </location>
</feature>
<dbReference type="Pfam" id="PF05093">
    <property type="entry name" value="CIAPIN1"/>
    <property type="match status" value="1"/>
</dbReference>
<feature type="binding site" evidence="9">
    <location>
        <position position="293"/>
    </location>
    <ligand>
        <name>[4Fe-4S] cluster</name>
        <dbReference type="ChEBI" id="CHEBI:49883"/>
    </ligand>
</feature>
<feature type="binding site" evidence="9">
    <location>
        <position position="307"/>
    </location>
    <ligand>
        <name>[4Fe-4S] cluster</name>
        <dbReference type="ChEBI" id="CHEBI:49883"/>
    </ligand>
</feature>
<comment type="cofactor">
    <cofactor evidence="1 9">
        <name>[4Fe-4S] cluster</name>
        <dbReference type="ChEBI" id="CHEBI:49883"/>
    </cofactor>
</comment>
<keyword evidence="3 9" id="KW-0004">4Fe-4S</keyword>
<dbReference type="GO" id="GO:0009055">
    <property type="term" value="F:electron transfer activity"/>
    <property type="evidence" value="ECO:0007669"/>
    <property type="project" value="UniProtKB-UniRule"/>
</dbReference>
<evidence type="ECO:0000259" key="10">
    <source>
        <dbReference type="Pfam" id="PF05093"/>
    </source>
</evidence>
<evidence type="ECO:0000256" key="7">
    <source>
        <dbReference type="ARBA" id="ARBA00023014"/>
    </source>
</evidence>
<feature type="short sequence motif" description="Cx2C motif 1" evidence="9">
    <location>
        <begin position="293"/>
        <end position="296"/>
    </location>
</feature>
<evidence type="ECO:0000256" key="6">
    <source>
        <dbReference type="ARBA" id="ARBA00023004"/>
    </source>
</evidence>
<dbReference type="PANTHER" id="PTHR13273:SF14">
    <property type="entry name" value="ANAMORSIN"/>
    <property type="match status" value="1"/>
</dbReference>
<dbReference type="GO" id="GO:0051539">
    <property type="term" value="F:4 iron, 4 sulfur cluster binding"/>
    <property type="evidence" value="ECO:0007669"/>
    <property type="project" value="UniProtKB-KW"/>
</dbReference>
<sequence>MAPTAVYVPSAIPQDHRSAVAAVPAKGPALAIGSLVTAQDGKYQSVISNLDETRQVEKQMLDRLLDGATVLTPLTYSSVHVILTPPEYERLMPSLSSLLSQLLDGLTPLGTLHLLNLTSGFSTLPSELTLAGFTILSTFTEEGTLIAQKPAHSVGTKLSIETKSTAINGAGAAPSMALPRRKLDAERKSSKKALWTLSSPSTPTIDAEALLTAADKERPVAICEPVNASAPRRKKACKNCSCGLAELEAEELKQSKVVVLDGSESGQATEVAQGEKERLIDAAKAAPKATSSCGSCFLGDAFRCAGCPYLGLPAFKPGEKVEIDFGMDDL</sequence>
<evidence type="ECO:0000313" key="12">
    <source>
        <dbReference type="EMBL" id="EGO27358.1"/>
    </source>
</evidence>
<feature type="binding site" evidence="9">
    <location>
        <position position="242"/>
    </location>
    <ligand>
        <name>[2Fe-2S] cluster</name>
        <dbReference type="ChEBI" id="CHEBI:190135"/>
    </ligand>
</feature>
<feature type="binding site" evidence="9">
    <location>
        <position position="304"/>
    </location>
    <ligand>
        <name>[4Fe-4S] cluster</name>
        <dbReference type="ChEBI" id="CHEBI:49883"/>
    </ligand>
</feature>
<reference evidence="12" key="1">
    <citation type="submission" date="2011-04" db="EMBL/GenBank/DDBJ databases">
        <title>Evolution of plant cell wall degrading machinery underlies the functional diversity of forest fungi.</title>
        <authorList>
            <consortium name="US DOE Joint Genome Institute (JGI-PGF)"/>
            <person name="Eastwood D.C."/>
            <person name="Floudas D."/>
            <person name="Binder M."/>
            <person name="Majcherczyk A."/>
            <person name="Schneider P."/>
            <person name="Aerts A."/>
            <person name="Asiegbu F.O."/>
            <person name="Baker S.E."/>
            <person name="Barry K."/>
            <person name="Bendiksby M."/>
            <person name="Blumentritt M."/>
            <person name="Coutinho P.M."/>
            <person name="Cullen D."/>
            <person name="Cullen D."/>
            <person name="Gathman A."/>
            <person name="Goodell B."/>
            <person name="Henrissat B."/>
            <person name="Ihrmark K."/>
            <person name="Kauserud H."/>
            <person name="Kohler A."/>
            <person name="LaButti K."/>
            <person name="Lapidus A."/>
            <person name="Lavin J.L."/>
            <person name="Lee Y.-H."/>
            <person name="Lindquist E."/>
            <person name="Lilly W."/>
            <person name="Lucas S."/>
            <person name="Morin E."/>
            <person name="Murat C."/>
            <person name="Oguiza J.A."/>
            <person name="Park J."/>
            <person name="Pisabarro A.G."/>
            <person name="Riley R."/>
            <person name="Rosling A."/>
            <person name="Salamov A."/>
            <person name="Schmidt O."/>
            <person name="Schmutz J."/>
            <person name="Skrede I."/>
            <person name="Stenlid J."/>
            <person name="Wiebenga A."/>
            <person name="Xie X."/>
            <person name="Kues U."/>
            <person name="Hibbett D.S."/>
            <person name="Hoffmeister D."/>
            <person name="Hogberg N."/>
            <person name="Martin F."/>
            <person name="Grigoriev I.V."/>
            <person name="Watkinson S.C."/>
        </authorList>
    </citation>
    <scope>NUCLEOTIDE SEQUENCE</scope>
    <source>
        <strain evidence="12">S7.9</strain>
    </source>
</reference>
<accession>F8NMA8</accession>
<evidence type="ECO:0000256" key="8">
    <source>
        <dbReference type="ARBA" id="ARBA00023128"/>
    </source>
</evidence>
<comment type="domain">
    <text evidence="9">The C-terminal domain binds 2 Fe-S clusters but is otherwise mostly in an intrinsically disordered conformation.</text>
</comment>
<evidence type="ECO:0000256" key="9">
    <source>
        <dbReference type="HAMAP-Rule" id="MF_03115"/>
    </source>
</evidence>
<protein>
    <submittedName>
        <fullName evidence="12">Uncharacterized protein</fullName>
    </submittedName>
</protein>
<feature type="binding site" evidence="9">
    <location>
        <position position="296"/>
    </location>
    <ligand>
        <name>[4Fe-4S] cluster</name>
        <dbReference type="ChEBI" id="CHEBI:49883"/>
    </ligand>
</feature>
<evidence type="ECO:0000256" key="2">
    <source>
        <dbReference type="ARBA" id="ARBA00008169"/>
    </source>
</evidence>
<comment type="domain">
    <text evidence="9">The N-terminal domain has structural similarity with S-adenosyl-L-methionine-dependent methyltransferases, but does not bind S-adenosyl-L-methionine. It is required for correct assembly of the 2 Fe-S clusters.</text>
</comment>
<comment type="domain">
    <text evidence="9">The twin Cx2C motifs are involved in the recognition by the mitochondrial MIA40-ERV1 disulfide relay system. The formation of 2 disulfide bonds in the Cx2C motifs through dithiol/disulfide exchange reactions effectively traps the protein in the mitochondrial intermembrane space.</text>
</comment>
<feature type="binding site" evidence="9">
    <location>
        <position position="223"/>
    </location>
    <ligand>
        <name>[2Fe-2S] cluster</name>
        <dbReference type="ChEBI" id="CHEBI:190135"/>
    </ligand>
</feature>
<comment type="cofactor">
    <cofactor evidence="9">
        <name>[2Fe-2S] cluster</name>
        <dbReference type="ChEBI" id="CHEBI:190135"/>
    </cofactor>
</comment>
<dbReference type="InterPro" id="IPR007785">
    <property type="entry name" value="Anamorsin"/>
</dbReference>
<proteinExistence type="inferred from homology"/>
<dbReference type="HAMAP" id="MF_03115">
    <property type="entry name" value="Anamorsin"/>
    <property type="match status" value="1"/>
</dbReference>
<dbReference type="Pfam" id="PF16803">
    <property type="entry name" value="DRE2_N"/>
    <property type="match status" value="1"/>
</dbReference>
<dbReference type="Proteomes" id="UP000008064">
    <property type="component" value="Unassembled WGS sequence"/>
</dbReference>
<comment type="similarity">
    <text evidence="2 9">Belongs to the anamorsin family.</text>
</comment>
<dbReference type="HOGENOM" id="CLU_054098_0_0_1"/>
<dbReference type="AlphaFoldDB" id="F8NMA8"/>
<dbReference type="GO" id="GO:0046872">
    <property type="term" value="F:metal ion binding"/>
    <property type="evidence" value="ECO:0007669"/>
    <property type="project" value="UniProtKB-KW"/>
</dbReference>
<keyword evidence="9" id="KW-0001">2Fe-2S</keyword>
<dbReference type="InterPro" id="IPR031838">
    <property type="entry name" value="Dre2_N"/>
</dbReference>
<dbReference type="EMBL" id="GL945431">
    <property type="protein sequence ID" value="EGO27358.1"/>
    <property type="molecule type" value="Genomic_DNA"/>
</dbReference>
<comment type="subcellular location">
    <subcellularLocation>
        <location evidence="9">Cytoplasm</location>
    </subcellularLocation>
    <subcellularLocation>
        <location evidence="9">Mitochondrion intermembrane space</location>
    </subcellularLocation>
</comment>
<dbReference type="InterPro" id="IPR046408">
    <property type="entry name" value="CIAPIN1"/>
</dbReference>
<keyword evidence="6 9" id="KW-0408">Iron</keyword>
<evidence type="ECO:0000256" key="5">
    <source>
        <dbReference type="ARBA" id="ARBA00022723"/>
    </source>
</evidence>
<dbReference type="GO" id="GO:0051537">
    <property type="term" value="F:2 iron, 2 sulfur cluster binding"/>
    <property type="evidence" value="ECO:0007669"/>
    <property type="project" value="UniProtKB-UniRule"/>
</dbReference>
<dbReference type="GO" id="GO:0016226">
    <property type="term" value="P:iron-sulfur cluster assembly"/>
    <property type="evidence" value="ECO:0007669"/>
    <property type="project" value="UniProtKB-UniRule"/>
</dbReference>
<gene>
    <name evidence="12" type="ORF">SERLADRAFT_460625</name>
</gene>
<feature type="binding site" evidence="9">
    <location>
        <position position="240"/>
    </location>
    <ligand>
        <name>[2Fe-2S] cluster</name>
        <dbReference type="ChEBI" id="CHEBI:190135"/>
    </ligand>
</feature>
<evidence type="ECO:0000256" key="4">
    <source>
        <dbReference type="ARBA" id="ARBA00022490"/>
    </source>
</evidence>
<name>F8NMA8_SERL9</name>
<dbReference type="PANTHER" id="PTHR13273">
    <property type="entry name" value="ANAMORSIN"/>
    <property type="match status" value="1"/>
</dbReference>
<evidence type="ECO:0000256" key="1">
    <source>
        <dbReference type="ARBA" id="ARBA00001966"/>
    </source>
</evidence>
<organism>
    <name type="scientific">Serpula lacrymans var. lacrymans (strain S7.9)</name>
    <name type="common">Dry rot fungus</name>
    <dbReference type="NCBI Taxonomy" id="578457"/>
    <lineage>
        <taxon>Eukaryota</taxon>
        <taxon>Fungi</taxon>
        <taxon>Dikarya</taxon>
        <taxon>Basidiomycota</taxon>
        <taxon>Agaricomycotina</taxon>
        <taxon>Agaricomycetes</taxon>
        <taxon>Agaricomycetidae</taxon>
        <taxon>Boletales</taxon>
        <taxon>Coniophorineae</taxon>
        <taxon>Serpulaceae</taxon>
        <taxon>Serpula</taxon>
    </lineage>
</organism>
<feature type="domain" description="Anamorsin C-terminal" evidence="10">
    <location>
        <begin position="227"/>
        <end position="323"/>
    </location>
</feature>
<keyword evidence="8 9" id="KW-0496">Mitochondrion</keyword>
<dbReference type="GeneID" id="18818102"/>
<evidence type="ECO:0000259" key="11">
    <source>
        <dbReference type="Pfam" id="PF16803"/>
    </source>
</evidence>
<dbReference type="RefSeq" id="XP_007315449.1">
    <property type="nucleotide sequence ID" value="XM_007315387.1"/>
</dbReference>
<feature type="short sequence motif" description="Cx2C motif 2" evidence="9">
    <location>
        <begin position="304"/>
        <end position="307"/>
    </location>
</feature>